<dbReference type="InterPro" id="IPR027417">
    <property type="entry name" value="P-loop_NTPase"/>
</dbReference>
<keyword evidence="7" id="KW-0946">Virion</keyword>
<evidence type="ECO:0000256" key="8">
    <source>
        <dbReference type="ARBA" id="ARBA00022953"/>
    </source>
</evidence>
<keyword evidence="2" id="KW-0645">Protease</keyword>
<feature type="domain" description="SF3 helicase" evidence="13">
    <location>
        <begin position="111"/>
        <end position="276"/>
    </location>
</feature>
<keyword evidence="5" id="KW-0378">Hydrolase</keyword>
<proteinExistence type="predicted"/>
<dbReference type="Gene3D" id="2.60.120.20">
    <property type="match status" value="1"/>
</dbReference>
<dbReference type="SUPFAM" id="SSF52540">
    <property type="entry name" value="P-loop containing nucleoside triphosphate hydrolases"/>
    <property type="match status" value="2"/>
</dbReference>
<dbReference type="InterPro" id="IPR001205">
    <property type="entry name" value="RNA-dir_pol_C"/>
</dbReference>
<evidence type="ECO:0000256" key="4">
    <source>
        <dbReference type="ARBA" id="ARBA00022695"/>
    </source>
</evidence>
<evidence type="ECO:0000259" key="13">
    <source>
        <dbReference type="PROSITE" id="PS51218"/>
    </source>
</evidence>
<dbReference type="Pfam" id="PF00035">
    <property type="entry name" value="dsrm"/>
    <property type="match status" value="1"/>
</dbReference>
<dbReference type="PROSITE" id="PS50507">
    <property type="entry name" value="RDRP_SSRNA_POS"/>
    <property type="match status" value="1"/>
</dbReference>
<dbReference type="GO" id="GO:0006351">
    <property type="term" value="P:DNA-templated transcription"/>
    <property type="evidence" value="ECO:0007669"/>
    <property type="project" value="InterPro"/>
</dbReference>
<evidence type="ECO:0000256" key="6">
    <source>
        <dbReference type="ARBA" id="ARBA00022840"/>
    </source>
</evidence>
<dbReference type="PROSITE" id="PS51218">
    <property type="entry name" value="SF3_HELICASE_2"/>
    <property type="match status" value="1"/>
</dbReference>
<evidence type="ECO:0000256" key="3">
    <source>
        <dbReference type="ARBA" id="ARBA00022679"/>
    </source>
</evidence>
<dbReference type="Gene3D" id="3.30.70.270">
    <property type="match status" value="1"/>
</dbReference>
<feature type="compositionally biased region" description="Polar residues" evidence="10">
    <location>
        <begin position="2638"/>
        <end position="2650"/>
    </location>
</feature>
<dbReference type="Gene3D" id="3.40.50.300">
    <property type="entry name" value="P-loop containing nucleotide triphosphate hydrolases"/>
    <property type="match status" value="1"/>
</dbReference>
<sequence>MGEFGSFGRSMHTVRTMGNDISNVTDWFIEKFIDEKVDPNLRLLEDLLEKIDEWSHLNNLPAFTILKSPVKQFELNKAHSDQLKILCDPRYSDHIFGSARVKILDLNRHAAKRIKGVSETKLSIERQETLGVMLYGKEGIGKSKFAIYFANMLNKKYPEASKSVYNVDKGVNFYEPYSGQSVGIKNEMFSKTRGEPFLDEFNKICSSDPYNFEGADLPNKTAPCSLEVLFMSTNVREPNLSVDMNMEAVPAFWDRILHLEVFDPQLAAKGRIGDNPHRRPDFSHLKWKLIRHSGMGTHHKAEYVKDDSGEDIVYTTTQIVNSLLREVERKRQAHYIRMKEADPTIEDDLIDRAIDALDERATDSIFSNAGNDFFMVRFQGASGTGKTSNAENLAARMSIAYGMEWVKCKDFSQFHPIETKPMIYILDEWIDGSWNVKQACEYVTRINKSHRNSVFIITTNTPLYQESVLSNKVSWITSWMAGTMYSAPYNLGYYKHLHPGLARRLGLEKFIKDAEGNIIDIPAFTARTYSLKDIGRFYTREGAQLSIDRIVNRTINDYDDFISAHGDFVIHKNPPPATHTDIDVYINSTNVSTLEHSLKDAFHLYELYRGKDKNTVLKISDQFMTDLPDFSPSNFIMDLSHIEGKTDEDKLLTIATQMGLIFHRQFPGKTFMAVLESGLTAYICKGRMWFYYQNTTTNVSFLENKMLFIGRNNFKYIIDPYDLAVALEADKSLPVRNRLLKSLHKITWPEFEELCEAYVVAERDPTPDASAFISRCNLERKRLRTRKSTHWIELYTDIRKHPVKYIMFGLLATGTVGVGAYSIYKLAEYLMKANDVADHEEEKIPNAMYYVHTAPTSRQQARERSQDMKATLVNTFHGVHTSQPSHKQQKKAFQETLVNAFHGVHTSQPGKKQQRRAFNDTVVNNTRDYHQAHEHKCKKCHEWYNHIHEYSVITHSQSPYQCPNNVCEWYYMKHPNKANFSNSIWIERPTSENLTLQKVAQAYKTTNIEAINRILHELNEEFYWRKLIDLAEEQITMNHFISLLPVEYHDVCEHAIIQNMLGFRDMLPQKTVSPYKTFYDSIRSSYVKLTNINGGNYAYHLKDGIFWTVGHAFVEEGDLCVLTHLGQSASGKCLFIDRGKDEAYVYCKGINVPAGIKKLVRSADDVQITCAAFMRCGPTYEVVVGKVTPVKKILTSVKDTKYQPNEYQLRLEALGLQDVRDIVALGDCAFPLVAKINGQVTIIGMHNAYQASNVIYFVSVEQERILHILNSLVIKPNNTTIAGTPCRLLRMIDGSGPYAVPDPYVNVLQNNGVDSYMFDDNVLKWQGFFEPLRFHNNYRVPVFTHNLDLENPNMMLPAAYTNRFITDTSNLVCNTSGRPDPGYTQILRITSKTPTYNRDIFEHAVSLVGDQMLAWYGPVKFIRMYEVLNGTTDGILSPLDLDTSAGPLMKLMFKLNTKKPVFDVRREGERNVMHFARNDFGETVESLATQTLNMLLDDNPDHQPLMVAQDCMKVENISADKASKGKVRIFNNVDLHNNLVLKVLFGDLTRKIMAEHHHAFFAIGQNPYITSTKIQKDFDLLEGELVNIDFKNFDKSIIQDLIAAFVSIYIRMLDETKKIPHMKIFKNKLIKFLTDTLHIYEGHAYFTQQGNNSGVFITTQLNCVVNYILLMYTVVRRFSSEWNFMPMLCEVNKLFVARFLGDDRTVKISHALKITMEDFIIDSADFCMECTPTKTRDDGQNSDMIDFCSREFIWCPKDNIVYPALKKSSICGLLYWFKHNDRLQVIQNLSICLYESALHCDRQFFDSILRDARKVADHFGVRMDELYYINYDTVRRRHVQVVRGESILSQYARREDIIEDDSLVYLDIPRALDSLSDRKYSSTVEFSICELPDSTPERKYKRYLAKELLDEHEATMASATRTNPVSRVHELLTKLKLPKPTETATCVDGTPDNPTWEVIVTANGRGYSGRGASKSVAKKNAYELYGEFLDKNIIVNNDSSESVREAKETASKIGGRFLLHYITTQVEEAKKSGTNLGYASAILAVRNNPEVEFSTNDHFLVLEYQNSYYFVSPLLGHTPWSAKKKLYAHFPGVIINDDAITVRFISECPCRLAEDLSDLSDSDIEVEVNSPDITHSALKRCTQDLMDQTYDNQRITILDVMESVDFINKDISKLYACEGKEAELAKAILLRDQLNKWLDENMTIVQKHFPHRMRSNTIIPNNDSDPECDQIRKSNNNIDKFERKVRVTLETLKHTRHLPSMEDFLRTIQVKEWREDFAHVAKDKAKYTNIYSNTCTDDIAECRKADAMKTQEYQDHLTKVIREREESPYKTRHTPHLKLNLFPNSWRKEEFVPEVHIGDRKNYWEERNAFFDYEMHPEREIPYEFEPVLNPAYPVEKPISYARMDAYDQAHTPKPWWNETWIEDQRAIVMAQIHPNSDKYGFQIERNNSYLVEQRSLVDMQRMEAEEVVRQRLKRADSQQLFLWGLKAAGEIPERRESNVPSDRTVTRGTQCNRTPFTPTKHRSPSRQLQHAWQRPDTNSAELRCYEYCHRRCQEEGVPTTADKLFCWCGSCVEYYTRQDAWSKVISSPESPITPNQCNKAIQIGDGIIPNSAKQEQTVRGGDINASTPQPALIDPQVTPNEPNVTSSVASRPTTVLNTVGPPSMIGCSGIVFDLKELVYKQFIDSDVQITFTDKDVPGTVLAAIGVDPLGKYINPYIKTWVKLHRNYCGPIMVQISIVGNPNMSSLVSVGWMNRDPGQSVKISELQKVSSTTANVCFPSVEHYALLDARQSAFYRKTGEDVGADTPHLVIAINTQAQSAFGEDKSVRIRIATRLAGPWDTVGAFDVSDPVSPIIQNDKNGKLQTLNF</sequence>
<dbReference type="InterPro" id="IPR000605">
    <property type="entry name" value="Helicase_SF3_ssDNA/RNA_vir"/>
</dbReference>
<dbReference type="InterPro" id="IPR014720">
    <property type="entry name" value="dsRBD_dom"/>
</dbReference>
<dbReference type="InterPro" id="IPR029053">
    <property type="entry name" value="Viral_coat"/>
</dbReference>
<comment type="subcellular location">
    <subcellularLocation>
        <location evidence="1">Virion</location>
    </subcellularLocation>
</comment>
<keyword evidence="6" id="KW-0067">ATP-binding</keyword>
<dbReference type="GO" id="GO:0008234">
    <property type="term" value="F:cysteine-type peptidase activity"/>
    <property type="evidence" value="ECO:0007669"/>
    <property type="project" value="UniProtKB-KW"/>
</dbReference>
<dbReference type="GO" id="GO:0003723">
    <property type="term" value="F:RNA binding"/>
    <property type="evidence" value="ECO:0007669"/>
    <property type="project" value="UniProtKB-UniRule"/>
</dbReference>
<feature type="compositionally biased region" description="Polar residues" evidence="10">
    <location>
        <begin position="2499"/>
        <end position="2518"/>
    </location>
</feature>
<dbReference type="InterPro" id="IPR043502">
    <property type="entry name" value="DNA/RNA_pol_sf"/>
</dbReference>
<evidence type="ECO:0000256" key="9">
    <source>
        <dbReference type="PROSITE-ProRule" id="PRU00266"/>
    </source>
</evidence>
<feature type="domain" description="RdRp catalytic" evidence="12">
    <location>
        <begin position="1583"/>
        <end position="1716"/>
    </location>
</feature>
<evidence type="ECO:0000313" key="14">
    <source>
        <dbReference type="EMBL" id="QJI53504.1"/>
    </source>
</evidence>
<reference evidence="14" key="1">
    <citation type="submission" date="2020-01" db="EMBL/GenBank/DDBJ databases">
        <title>Viral genomes from wild and zoo birds in China.</title>
        <authorList>
            <person name="Zhao M."/>
            <person name="Shan L.T."/>
            <person name="Yang X.S."/>
            <person name="Zhang W."/>
        </authorList>
    </citation>
    <scope>NUCLEOTIDE SEQUENCE</scope>
    <source>
        <strain evidence="14">Rfb198shi5</strain>
    </source>
</reference>
<dbReference type="InterPro" id="IPR007094">
    <property type="entry name" value="RNA-dir_pol_PSvirus"/>
</dbReference>
<dbReference type="SUPFAM" id="SSF56672">
    <property type="entry name" value="DNA/RNA polymerases"/>
    <property type="match status" value="1"/>
</dbReference>
<dbReference type="EMBL" id="MN933885">
    <property type="protein sequence ID" value="QJI53504.1"/>
    <property type="molecule type" value="Genomic_RNA"/>
</dbReference>
<dbReference type="CDD" id="cd00048">
    <property type="entry name" value="DSRM_SF"/>
    <property type="match status" value="1"/>
</dbReference>
<keyword evidence="4" id="KW-0548">Nucleotidyltransferase</keyword>
<keyword evidence="9" id="KW-0694">RNA-binding</keyword>
<dbReference type="GO" id="GO:0006508">
    <property type="term" value="P:proteolysis"/>
    <property type="evidence" value="ECO:0007669"/>
    <property type="project" value="UniProtKB-KW"/>
</dbReference>
<keyword evidence="5" id="KW-0788">Thiol protease</keyword>
<keyword evidence="8" id="KW-0693">Viral RNA replication</keyword>
<dbReference type="SMART" id="SM00358">
    <property type="entry name" value="DSRM"/>
    <property type="match status" value="1"/>
</dbReference>
<dbReference type="GO" id="GO:0003724">
    <property type="term" value="F:RNA helicase activity"/>
    <property type="evidence" value="ECO:0007669"/>
    <property type="project" value="InterPro"/>
</dbReference>
<dbReference type="Pfam" id="PF00910">
    <property type="entry name" value="RNA_helicase"/>
    <property type="match status" value="1"/>
</dbReference>
<dbReference type="Gene3D" id="3.30.160.20">
    <property type="match status" value="1"/>
</dbReference>
<evidence type="ECO:0000259" key="12">
    <source>
        <dbReference type="PROSITE" id="PS50507"/>
    </source>
</evidence>
<evidence type="ECO:0000256" key="1">
    <source>
        <dbReference type="ARBA" id="ARBA00004328"/>
    </source>
</evidence>
<name>A0A6M3YRK4_9VIRU</name>
<dbReference type="InterPro" id="IPR043128">
    <property type="entry name" value="Rev_trsase/Diguanyl_cyclase"/>
</dbReference>
<evidence type="ECO:0000256" key="10">
    <source>
        <dbReference type="SAM" id="MobiDB-lite"/>
    </source>
</evidence>
<dbReference type="SUPFAM" id="SSF54768">
    <property type="entry name" value="dsRNA-binding domain-like"/>
    <property type="match status" value="1"/>
</dbReference>
<evidence type="ECO:0000256" key="2">
    <source>
        <dbReference type="ARBA" id="ARBA00022670"/>
    </source>
</evidence>
<organism evidence="14">
    <name type="scientific">Riboviria sp</name>
    <dbReference type="NCBI Taxonomy" id="2585031"/>
    <lineage>
        <taxon>Viruses</taxon>
        <taxon>Riboviria</taxon>
    </lineage>
</organism>
<dbReference type="GO" id="GO:0039694">
    <property type="term" value="P:viral RNA genome replication"/>
    <property type="evidence" value="ECO:0007669"/>
    <property type="project" value="InterPro"/>
</dbReference>
<dbReference type="InterPro" id="IPR014759">
    <property type="entry name" value="Helicase_SF3_ssRNA_vir"/>
</dbReference>
<protein>
    <submittedName>
        <fullName evidence="14">Uncharacterized protein</fullName>
    </submittedName>
</protein>
<dbReference type="Pfam" id="PF00680">
    <property type="entry name" value="RdRP_1"/>
    <property type="match status" value="1"/>
</dbReference>
<feature type="region of interest" description="Disordered" evidence="10">
    <location>
        <begin position="2494"/>
        <end position="2529"/>
    </location>
</feature>
<keyword evidence="6" id="KW-0547">Nucleotide-binding</keyword>
<accession>A0A6M3YRK4</accession>
<evidence type="ECO:0000259" key="11">
    <source>
        <dbReference type="PROSITE" id="PS50137"/>
    </source>
</evidence>
<dbReference type="GO" id="GO:0005524">
    <property type="term" value="F:ATP binding"/>
    <property type="evidence" value="ECO:0007669"/>
    <property type="project" value="UniProtKB-KW"/>
</dbReference>
<evidence type="ECO:0000256" key="5">
    <source>
        <dbReference type="ARBA" id="ARBA00022807"/>
    </source>
</evidence>
<dbReference type="PROSITE" id="PS50137">
    <property type="entry name" value="DS_RBD"/>
    <property type="match status" value="1"/>
</dbReference>
<feature type="region of interest" description="Disordered" evidence="10">
    <location>
        <begin position="2628"/>
        <end position="2650"/>
    </location>
</feature>
<evidence type="ECO:0000256" key="7">
    <source>
        <dbReference type="ARBA" id="ARBA00022844"/>
    </source>
</evidence>
<feature type="domain" description="DRBM" evidence="11">
    <location>
        <begin position="1923"/>
        <end position="1991"/>
    </location>
</feature>
<dbReference type="GO" id="GO:0003968">
    <property type="term" value="F:RNA-directed RNA polymerase activity"/>
    <property type="evidence" value="ECO:0007669"/>
    <property type="project" value="InterPro"/>
</dbReference>
<dbReference type="GO" id="GO:0044423">
    <property type="term" value="C:virion component"/>
    <property type="evidence" value="ECO:0007669"/>
    <property type="project" value="UniProtKB-KW"/>
</dbReference>
<keyword evidence="3" id="KW-0808">Transferase</keyword>